<dbReference type="SMART" id="SM00421">
    <property type="entry name" value="HTH_LUXR"/>
    <property type="match status" value="1"/>
</dbReference>
<accession>A0A7U7JD44</accession>
<evidence type="ECO:0000313" key="5">
    <source>
        <dbReference type="EMBL" id="CEJ16682.1"/>
    </source>
</evidence>
<dbReference type="CDD" id="cd06170">
    <property type="entry name" value="LuxR_C_like"/>
    <property type="match status" value="1"/>
</dbReference>
<evidence type="ECO:0000256" key="1">
    <source>
        <dbReference type="ARBA" id="ARBA00023015"/>
    </source>
</evidence>
<reference evidence="5" key="2">
    <citation type="submission" date="2022-04" db="EMBL/GenBank/DDBJ databases">
        <title>Genomic draft of R. solanacearum strain IPO1609, a phylotype IIB1/biovar 2/race 3 strain isolated from potato in Europe.</title>
        <authorList>
            <person name="Boucher C."/>
            <person name="Carrere S."/>
            <person name="Dossat C."/>
            <person name="Elbaz M."/>
            <person name="Genin S."/>
            <person name="Gouzy J."/>
            <person name="Prior P."/>
            <person name="Segurens B."/>
            <person name="Wincker P."/>
        </authorList>
    </citation>
    <scope>NUCLEOTIDE SEQUENCE</scope>
    <source>
        <strain evidence="5">IPO1609</strain>
    </source>
</reference>
<feature type="domain" description="HTH luxR-type" evidence="4">
    <location>
        <begin position="176"/>
        <end position="241"/>
    </location>
</feature>
<organism evidence="5 6">
    <name type="scientific">Ralstonia solanacearum IPO1609</name>
    <dbReference type="NCBI Taxonomy" id="564066"/>
    <lineage>
        <taxon>Bacteria</taxon>
        <taxon>Pseudomonadati</taxon>
        <taxon>Pseudomonadota</taxon>
        <taxon>Betaproteobacteria</taxon>
        <taxon>Burkholderiales</taxon>
        <taxon>Burkholderiaceae</taxon>
        <taxon>Ralstonia</taxon>
        <taxon>Ralstonia solanacearum species complex</taxon>
    </lineage>
</organism>
<dbReference type="InterPro" id="IPR016032">
    <property type="entry name" value="Sig_transdc_resp-reg_C-effctor"/>
</dbReference>
<keyword evidence="6" id="KW-1185">Reference proteome</keyword>
<dbReference type="InterPro" id="IPR036388">
    <property type="entry name" value="WH-like_DNA-bd_sf"/>
</dbReference>
<dbReference type="Proteomes" id="UP000053470">
    <property type="component" value="Unassembled WGS sequence"/>
</dbReference>
<dbReference type="GO" id="GO:0006355">
    <property type="term" value="P:regulation of DNA-templated transcription"/>
    <property type="evidence" value="ECO:0007669"/>
    <property type="project" value="InterPro"/>
</dbReference>
<dbReference type="PANTHER" id="PTHR44688:SF16">
    <property type="entry name" value="DNA-BINDING TRANSCRIPTIONAL ACTIVATOR DEVR_DOSR"/>
    <property type="match status" value="1"/>
</dbReference>
<dbReference type="RefSeq" id="WP_003263937.1">
    <property type="nucleotide sequence ID" value="NZ_LN651281.1"/>
</dbReference>
<dbReference type="SUPFAM" id="SSF46894">
    <property type="entry name" value="C-terminal effector domain of the bipartite response regulators"/>
    <property type="match status" value="1"/>
</dbReference>
<dbReference type="AlphaFoldDB" id="A0A7U7JD44"/>
<dbReference type="PANTHER" id="PTHR44688">
    <property type="entry name" value="DNA-BINDING TRANSCRIPTIONAL ACTIVATOR DEVR_DOSR"/>
    <property type="match status" value="1"/>
</dbReference>
<dbReference type="GO" id="GO:0003677">
    <property type="term" value="F:DNA binding"/>
    <property type="evidence" value="ECO:0007669"/>
    <property type="project" value="UniProtKB-KW"/>
</dbReference>
<dbReference type="PRINTS" id="PR00038">
    <property type="entry name" value="HTHLUXR"/>
</dbReference>
<keyword evidence="3" id="KW-0804">Transcription</keyword>
<evidence type="ECO:0000259" key="4">
    <source>
        <dbReference type="PROSITE" id="PS50043"/>
    </source>
</evidence>
<dbReference type="PROSITE" id="PS50043">
    <property type="entry name" value="HTH_LUXR_2"/>
    <property type="match status" value="1"/>
</dbReference>
<evidence type="ECO:0000313" key="6">
    <source>
        <dbReference type="Proteomes" id="UP000053470"/>
    </source>
</evidence>
<gene>
    <name evidence="5" type="ORF">RSIPO_03379</name>
</gene>
<name>A0A7U7JD44_RALSL</name>
<protein>
    <recommendedName>
        <fullName evidence="4">HTH luxR-type domain-containing protein</fullName>
    </recommendedName>
</protein>
<keyword evidence="2" id="KW-0238">DNA-binding</keyword>
<proteinExistence type="predicted"/>
<keyword evidence="1" id="KW-0805">Transcription regulation</keyword>
<evidence type="ECO:0000256" key="2">
    <source>
        <dbReference type="ARBA" id="ARBA00023125"/>
    </source>
</evidence>
<dbReference type="Pfam" id="PF00196">
    <property type="entry name" value="GerE"/>
    <property type="match status" value="1"/>
</dbReference>
<dbReference type="InterPro" id="IPR000792">
    <property type="entry name" value="Tscrpt_reg_LuxR_C"/>
</dbReference>
<dbReference type="EMBL" id="LN651281">
    <property type="protein sequence ID" value="CEJ16682.1"/>
    <property type="molecule type" value="Genomic_DNA"/>
</dbReference>
<reference evidence="5" key="1">
    <citation type="submission" date="2014-11" db="EMBL/GenBank/DDBJ databases">
        <authorList>
            <person name="Genoscope - CEA"/>
        </authorList>
    </citation>
    <scope>NUCLEOTIDE SEQUENCE</scope>
    <source>
        <strain evidence="5">IPO1609</strain>
    </source>
</reference>
<sequence length="252" mass="27813">MLTRALEQCRTAAERVHDIATFKTWTRESVRPILNHRHLACGHGRTTSSGVAMDYVVTVDYPNEHLLAIRNAAGGIDTPIMRRWLSTRRPVYFDAASPWEGTDPVWLEKFVKHDLRNCAADAVFDEANCVGTYFSFHALPTVEEGCLDATLRDLTPALHGALLRAVASIERDLQQASQALATLTEREREVALLIGQGRSNAEIAQVVCKSESTVKHYLSSIMDKTGCENRVCVAMLISRLLAAPLGIGTKVL</sequence>
<dbReference type="Gene3D" id="1.10.10.10">
    <property type="entry name" value="Winged helix-like DNA-binding domain superfamily/Winged helix DNA-binding domain"/>
    <property type="match status" value="1"/>
</dbReference>
<evidence type="ECO:0000256" key="3">
    <source>
        <dbReference type="ARBA" id="ARBA00023163"/>
    </source>
</evidence>